<organism evidence="1 2">
    <name type="scientific">Gossypium stocksii</name>
    <dbReference type="NCBI Taxonomy" id="47602"/>
    <lineage>
        <taxon>Eukaryota</taxon>
        <taxon>Viridiplantae</taxon>
        <taxon>Streptophyta</taxon>
        <taxon>Embryophyta</taxon>
        <taxon>Tracheophyta</taxon>
        <taxon>Spermatophyta</taxon>
        <taxon>Magnoliopsida</taxon>
        <taxon>eudicotyledons</taxon>
        <taxon>Gunneridae</taxon>
        <taxon>Pentapetalae</taxon>
        <taxon>rosids</taxon>
        <taxon>malvids</taxon>
        <taxon>Malvales</taxon>
        <taxon>Malvaceae</taxon>
        <taxon>Malvoideae</taxon>
        <taxon>Gossypium</taxon>
    </lineage>
</organism>
<evidence type="ECO:0000313" key="1">
    <source>
        <dbReference type="EMBL" id="KAH1063827.1"/>
    </source>
</evidence>
<dbReference type="AlphaFoldDB" id="A0A9D3UWQ2"/>
<proteinExistence type="predicted"/>
<gene>
    <name evidence="1" type="ORF">J1N35_028814</name>
</gene>
<name>A0A9D3UWQ2_9ROSI</name>
<keyword evidence="2" id="KW-1185">Reference proteome</keyword>
<protein>
    <submittedName>
        <fullName evidence="1">Uncharacterized protein</fullName>
    </submittedName>
</protein>
<dbReference type="OrthoDB" id="995925at2759"/>
<sequence length="153" mass="17453">MEQCNSVRVVWAKLGDQICNLPIGDKCQSDRVEWFHNPLGLFMAKLGYSWLMLKQMGFNPYQFFWKVSNNRVGYGLIARDKDSFVLGNGGGFKEETMSVERVESFAFDESIKIVCKLNIKENVIFVTGNASLANRVKHHWTDVTVIGARIKEV</sequence>
<evidence type="ECO:0000313" key="2">
    <source>
        <dbReference type="Proteomes" id="UP000828251"/>
    </source>
</evidence>
<reference evidence="1 2" key="1">
    <citation type="journal article" date="2021" name="Plant Biotechnol. J.">
        <title>Multi-omics assisted identification of the key and species-specific regulatory components of drought-tolerant mechanisms in Gossypium stocksii.</title>
        <authorList>
            <person name="Yu D."/>
            <person name="Ke L."/>
            <person name="Zhang D."/>
            <person name="Wu Y."/>
            <person name="Sun Y."/>
            <person name="Mei J."/>
            <person name="Sun J."/>
            <person name="Sun Y."/>
        </authorList>
    </citation>
    <scope>NUCLEOTIDE SEQUENCE [LARGE SCALE GENOMIC DNA]</scope>
    <source>
        <strain evidence="2">cv. E1</strain>
        <tissue evidence="1">Leaf</tissue>
    </source>
</reference>
<dbReference type="EMBL" id="JAIQCV010000009">
    <property type="protein sequence ID" value="KAH1063827.1"/>
    <property type="molecule type" value="Genomic_DNA"/>
</dbReference>
<accession>A0A9D3UWQ2</accession>
<comment type="caution">
    <text evidence="1">The sequence shown here is derived from an EMBL/GenBank/DDBJ whole genome shotgun (WGS) entry which is preliminary data.</text>
</comment>
<dbReference type="Proteomes" id="UP000828251">
    <property type="component" value="Unassembled WGS sequence"/>
</dbReference>